<gene>
    <name evidence="1" type="ORF">DW206_06910</name>
</gene>
<dbReference type="AlphaFoldDB" id="A0A3E5I5P0"/>
<dbReference type="PANTHER" id="PTHR43235:SF1">
    <property type="entry name" value="GLUTAMINE AMIDOTRANSFERASE PB2B2.05-RELATED"/>
    <property type="match status" value="1"/>
</dbReference>
<evidence type="ECO:0000313" key="2">
    <source>
        <dbReference type="Proteomes" id="UP000283329"/>
    </source>
</evidence>
<dbReference type="Pfam" id="PF07722">
    <property type="entry name" value="Peptidase_C26"/>
    <property type="match status" value="1"/>
</dbReference>
<dbReference type="PROSITE" id="PS51273">
    <property type="entry name" value="GATASE_TYPE_1"/>
    <property type="match status" value="1"/>
</dbReference>
<dbReference type="InterPro" id="IPR029062">
    <property type="entry name" value="Class_I_gatase-like"/>
</dbReference>
<reference evidence="1 2" key="1">
    <citation type="submission" date="2018-08" db="EMBL/GenBank/DDBJ databases">
        <title>A genome reference for cultivated species of the human gut microbiota.</title>
        <authorList>
            <person name="Zou Y."/>
            <person name="Xue W."/>
            <person name="Luo G."/>
        </authorList>
    </citation>
    <scope>NUCLEOTIDE SEQUENCE [LARGE SCALE GENOMIC DNA]</scope>
    <source>
        <strain evidence="1 2">AM17-48</strain>
    </source>
</reference>
<dbReference type="EMBL" id="QRJR01000004">
    <property type="protein sequence ID" value="RHH49734.1"/>
    <property type="molecule type" value="Genomic_DNA"/>
</dbReference>
<dbReference type="PANTHER" id="PTHR43235">
    <property type="entry name" value="GLUTAMINE AMIDOTRANSFERASE PB2B2.05-RELATED"/>
    <property type="match status" value="1"/>
</dbReference>
<protein>
    <submittedName>
        <fullName evidence="1">Gamma-glutamyl-gamma-aminobutyrate hydrolase family protein</fullName>
    </submittedName>
</protein>
<evidence type="ECO:0000313" key="1">
    <source>
        <dbReference type="EMBL" id="RHH49734.1"/>
    </source>
</evidence>
<comment type="caution">
    <text evidence="1">The sequence shown here is derived from an EMBL/GenBank/DDBJ whole genome shotgun (WGS) entry which is preliminary data.</text>
</comment>
<keyword evidence="1" id="KW-0378">Hydrolase</keyword>
<dbReference type="GO" id="GO:0005829">
    <property type="term" value="C:cytosol"/>
    <property type="evidence" value="ECO:0007669"/>
    <property type="project" value="TreeGrafter"/>
</dbReference>
<dbReference type="Gene3D" id="3.40.50.880">
    <property type="match status" value="1"/>
</dbReference>
<name>A0A3E5I5P0_BACOV</name>
<proteinExistence type="predicted"/>
<sequence length="240" mass="26510">MIKREIPVIGISTEIDIPGRISVKRKYVDAVLQAGGIPFILPFTDNVQILQSVISSIDGLLLTGGGDISPVIYGESTLPECGECCRDRDDFDYALLRLASERQIPVLGICRGMQIINTYFGGTLYQDLPAQYPSEINHRSPDAFMILQHNVRCLRTGKLYSVTGKESLKVSSIHHQAVKKLACGFKASAFADDGVIESIESDSEHIWGVQFHPELQAVEGDEAMKKLFVYFISQARTLSC</sequence>
<dbReference type="CDD" id="cd01745">
    <property type="entry name" value="GATase1_2"/>
    <property type="match status" value="1"/>
</dbReference>
<dbReference type="RefSeq" id="WP_115484424.1">
    <property type="nucleotide sequence ID" value="NZ_BAABYV010000001.1"/>
</dbReference>
<accession>A0A3E5I5P0</accession>
<organism evidence="1 2">
    <name type="scientific">Bacteroides ovatus</name>
    <dbReference type="NCBI Taxonomy" id="28116"/>
    <lineage>
        <taxon>Bacteria</taxon>
        <taxon>Pseudomonadati</taxon>
        <taxon>Bacteroidota</taxon>
        <taxon>Bacteroidia</taxon>
        <taxon>Bacteroidales</taxon>
        <taxon>Bacteroidaceae</taxon>
        <taxon>Bacteroides</taxon>
    </lineage>
</organism>
<dbReference type="InterPro" id="IPR044668">
    <property type="entry name" value="PuuD-like"/>
</dbReference>
<dbReference type="GO" id="GO:0016811">
    <property type="term" value="F:hydrolase activity, acting on carbon-nitrogen (but not peptide) bonds, in linear amides"/>
    <property type="evidence" value="ECO:0007669"/>
    <property type="project" value="InterPro"/>
</dbReference>
<dbReference type="SUPFAM" id="SSF52317">
    <property type="entry name" value="Class I glutamine amidotransferase-like"/>
    <property type="match status" value="1"/>
</dbReference>
<dbReference type="Proteomes" id="UP000283329">
    <property type="component" value="Unassembled WGS sequence"/>
</dbReference>
<dbReference type="InterPro" id="IPR011697">
    <property type="entry name" value="Peptidase_C26"/>
</dbReference>